<dbReference type="InterPro" id="IPR017853">
    <property type="entry name" value="GH"/>
</dbReference>
<protein>
    <recommendedName>
        <fullName evidence="3">beta-N-acetylhexosaminidase</fullName>
        <ecNumber evidence="3">3.2.1.52</ecNumber>
    </recommendedName>
</protein>
<keyword evidence="4" id="KW-0378">Hydrolase</keyword>
<gene>
    <name evidence="6" type="ORF">LAZ67_3003988</name>
</gene>
<comment type="similarity">
    <text evidence="2">Belongs to the glycosyl hydrolase 20 family.</text>
</comment>
<dbReference type="InterPro" id="IPR015883">
    <property type="entry name" value="Glyco_hydro_20_cat"/>
</dbReference>
<evidence type="ECO:0000313" key="7">
    <source>
        <dbReference type="Proteomes" id="UP001235939"/>
    </source>
</evidence>
<keyword evidence="7" id="KW-1185">Reference proteome</keyword>
<evidence type="ECO:0000313" key="6">
    <source>
        <dbReference type="EMBL" id="UYV65338.1"/>
    </source>
</evidence>
<evidence type="ECO:0000256" key="4">
    <source>
        <dbReference type="ARBA" id="ARBA00022801"/>
    </source>
</evidence>
<dbReference type="Gene3D" id="3.20.20.80">
    <property type="entry name" value="Glycosidases"/>
    <property type="match status" value="1"/>
</dbReference>
<organism evidence="6 7">
    <name type="scientific">Cordylochernes scorpioides</name>
    <dbReference type="NCBI Taxonomy" id="51811"/>
    <lineage>
        <taxon>Eukaryota</taxon>
        <taxon>Metazoa</taxon>
        <taxon>Ecdysozoa</taxon>
        <taxon>Arthropoda</taxon>
        <taxon>Chelicerata</taxon>
        <taxon>Arachnida</taxon>
        <taxon>Pseudoscorpiones</taxon>
        <taxon>Cheliferoidea</taxon>
        <taxon>Chernetidae</taxon>
        <taxon>Cordylochernes</taxon>
    </lineage>
</organism>
<dbReference type="SUPFAM" id="SSF51445">
    <property type="entry name" value="(Trans)glycosidases"/>
    <property type="match status" value="1"/>
</dbReference>
<dbReference type="EMBL" id="CP092865">
    <property type="protein sequence ID" value="UYV65338.1"/>
    <property type="molecule type" value="Genomic_DNA"/>
</dbReference>
<evidence type="ECO:0000256" key="1">
    <source>
        <dbReference type="ARBA" id="ARBA00001231"/>
    </source>
</evidence>
<feature type="domain" description="Glycoside hydrolase family 20 catalytic" evidence="5">
    <location>
        <begin position="5"/>
        <end position="67"/>
    </location>
</feature>
<dbReference type="EC" id="3.2.1.52" evidence="3"/>
<sequence length="80" mass="9261">MCSRQTNPHINDFMEKNGMGNDYAKLESYYIDKVLDLMNNLKRNTIVWQEVFDNSANVSCSQIFVSLLRRGSHDKAQFGL</sequence>
<evidence type="ECO:0000259" key="5">
    <source>
        <dbReference type="Pfam" id="PF00728"/>
    </source>
</evidence>
<evidence type="ECO:0000256" key="2">
    <source>
        <dbReference type="ARBA" id="ARBA00006285"/>
    </source>
</evidence>
<proteinExistence type="inferred from homology"/>
<reference evidence="6 7" key="1">
    <citation type="submission" date="2022-01" db="EMBL/GenBank/DDBJ databases">
        <title>A chromosomal length assembly of Cordylochernes scorpioides.</title>
        <authorList>
            <person name="Zeh D."/>
            <person name="Zeh J."/>
        </authorList>
    </citation>
    <scope>NUCLEOTIDE SEQUENCE [LARGE SCALE GENOMIC DNA]</scope>
    <source>
        <strain evidence="6">IN4F17</strain>
        <tissue evidence="6">Whole Body</tissue>
    </source>
</reference>
<dbReference type="Pfam" id="PF00728">
    <property type="entry name" value="Glyco_hydro_20"/>
    <property type="match status" value="1"/>
</dbReference>
<accession>A0ABY6KBV6</accession>
<dbReference type="Proteomes" id="UP001235939">
    <property type="component" value="Chromosome 03"/>
</dbReference>
<comment type="catalytic activity">
    <reaction evidence="1">
        <text>Hydrolysis of terminal non-reducing N-acetyl-D-hexosamine residues in N-acetyl-beta-D-hexosaminides.</text>
        <dbReference type="EC" id="3.2.1.52"/>
    </reaction>
</comment>
<evidence type="ECO:0000256" key="3">
    <source>
        <dbReference type="ARBA" id="ARBA00012663"/>
    </source>
</evidence>
<name>A0ABY6KBV6_9ARAC</name>